<reference evidence="1" key="1">
    <citation type="submission" date="2014-11" db="EMBL/GenBank/DDBJ databases">
        <authorList>
            <person name="Amaro Gonzalez C."/>
        </authorList>
    </citation>
    <scope>NUCLEOTIDE SEQUENCE</scope>
</reference>
<accession>A0A0E9PB27</accession>
<protein>
    <submittedName>
        <fullName evidence="1">Uncharacterized protein</fullName>
    </submittedName>
</protein>
<name>A0A0E9PB27_ANGAN</name>
<reference evidence="1" key="2">
    <citation type="journal article" date="2015" name="Fish Shellfish Immunol.">
        <title>Early steps in the European eel (Anguilla anguilla)-Vibrio vulnificus interaction in the gills: Role of the RtxA13 toxin.</title>
        <authorList>
            <person name="Callol A."/>
            <person name="Pajuelo D."/>
            <person name="Ebbesson L."/>
            <person name="Teles M."/>
            <person name="MacKenzie S."/>
            <person name="Amaro C."/>
        </authorList>
    </citation>
    <scope>NUCLEOTIDE SEQUENCE</scope>
</reference>
<proteinExistence type="predicted"/>
<sequence length="13" mass="1542">MTGRFVSMHKHNP</sequence>
<evidence type="ECO:0000313" key="1">
    <source>
        <dbReference type="EMBL" id="JAH01861.1"/>
    </source>
</evidence>
<dbReference type="EMBL" id="GBXM01106716">
    <property type="protein sequence ID" value="JAH01861.1"/>
    <property type="molecule type" value="Transcribed_RNA"/>
</dbReference>
<organism evidence="1">
    <name type="scientific">Anguilla anguilla</name>
    <name type="common">European freshwater eel</name>
    <name type="synonym">Muraena anguilla</name>
    <dbReference type="NCBI Taxonomy" id="7936"/>
    <lineage>
        <taxon>Eukaryota</taxon>
        <taxon>Metazoa</taxon>
        <taxon>Chordata</taxon>
        <taxon>Craniata</taxon>
        <taxon>Vertebrata</taxon>
        <taxon>Euteleostomi</taxon>
        <taxon>Actinopterygii</taxon>
        <taxon>Neopterygii</taxon>
        <taxon>Teleostei</taxon>
        <taxon>Anguilliformes</taxon>
        <taxon>Anguillidae</taxon>
        <taxon>Anguilla</taxon>
    </lineage>
</organism>